<dbReference type="AlphaFoldDB" id="A0AAJ4N9J7"/>
<sequence length="297" mass="33001">MTDRRITEPNYGRPADNLSERPADLTGDTLAEVAARLTTESPAQTAADLTNFKMAGSIARNAVENSPVGLFHRRLTRLGVSAKLLFDNTIPQADEVVQPSRLKSAAPIIDYQLSHRKHGLVDQVLTLPDEERQAEAMALLKDKLQAFNAEDKTRLIDRALHLFSTAGHSDDQIGGAQLLIHGYDYLSNSHKGQILDLLRGEGNAEDIYFNVQEDYRSRQRQPSSVHSNTSAQQAIDHDSELVKIETAVRNLTADGLVPDERLSDVERASNALAERYRILRNEVIDSTRVRDNSGRGR</sequence>
<protein>
    <submittedName>
        <fullName evidence="2">Uncharacterized protein</fullName>
    </submittedName>
</protein>
<geneLocation type="plasmid" evidence="2 3">
    <name>pTiQ15_94</name>
</geneLocation>
<feature type="region of interest" description="Disordered" evidence="1">
    <location>
        <begin position="1"/>
        <end position="23"/>
    </location>
</feature>
<evidence type="ECO:0000313" key="3">
    <source>
        <dbReference type="Proteomes" id="UP000663946"/>
    </source>
</evidence>
<keyword evidence="2" id="KW-0614">Plasmid</keyword>
<proteinExistence type="predicted"/>
<gene>
    <name evidence="2" type="ORF">G6M86_28260</name>
</gene>
<organism evidence="2 3">
    <name type="scientific">Agrobacterium tumefaciens</name>
    <dbReference type="NCBI Taxonomy" id="358"/>
    <lineage>
        <taxon>Bacteria</taxon>
        <taxon>Pseudomonadati</taxon>
        <taxon>Pseudomonadota</taxon>
        <taxon>Alphaproteobacteria</taxon>
        <taxon>Hyphomicrobiales</taxon>
        <taxon>Rhizobiaceae</taxon>
        <taxon>Rhizobium/Agrobacterium group</taxon>
        <taxon>Agrobacterium</taxon>
        <taxon>Agrobacterium tumefaciens complex</taxon>
    </lineage>
</organism>
<accession>A0AAJ4N9J7</accession>
<name>A0AAJ4N9J7_AGRTU</name>
<dbReference type="Proteomes" id="UP000663946">
    <property type="component" value="Plasmid pTiQ15_94"/>
</dbReference>
<reference evidence="2" key="1">
    <citation type="submission" date="2020-02" db="EMBL/GenBank/DDBJ databases">
        <title>Unexpected conservation and global transmission of agrobacterial virulence plasmids.</title>
        <authorList>
            <person name="Weisberg A.J."/>
            <person name="Davis E.W. II"/>
            <person name="Tabima J.R."/>
            <person name="Belcher M.S."/>
            <person name="Miller M."/>
            <person name="Kuo C.-H."/>
            <person name="Loper J.E."/>
            <person name="Grunwald N.J."/>
            <person name="Putnam M.L."/>
            <person name="Chang J.H."/>
        </authorList>
    </citation>
    <scope>NUCLEOTIDE SEQUENCE</scope>
    <source>
        <strain evidence="2">Q15/94</strain>
        <plasmid evidence="2">pTiQ15_94</plasmid>
    </source>
</reference>
<dbReference type="EMBL" id="CP049220">
    <property type="protein sequence ID" value="QTG17181.1"/>
    <property type="molecule type" value="Genomic_DNA"/>
</dbReference>
<evidence type="ECO:0000256" key="1">
    <source>
        <dbReference type="SAM" id="MobiDB-lite"/>
    </source>
</evidence>
<evidence type="ECO:0000313" key="2">
    <source>
        <dbReference type="EMBL" id="QTG17181.1"/>
    </source>
</evidence>
<dbReference type="RefSeq" id="WP_333722761.1">
    <property type="nucleotide sequence ID" value="NZ_CP049220.1"/>
</dbReference>